<dbReference type="AlphaFoldDB" id="A0A1N7KGD4"/>
<name>A0A1N7KGD4_9FLAO</name>
<dbReference type="STRING" id="551459.SAMN05421796_101536"/>
<organism evidence="2 3">
    <name type="scientific">Chryseobacterium piscicola</name>
    <dbReference type="NCBI Taxonomy" id="551459"/>
    <lineage>
        <taxon>Bacteria</taxon>
        <taxon>Pseudomonadati</taxon>
        <taxon>Bacteroidota</taxon>
        <taxon>Flavobacteriia</taxon>
        <taxon>Flavobacteriales</taxon>
        <taxon>Weeksellaceae</taxon>
        <taxon>Chryseobacterium group</taxon>
        <taxon>Chryseobacterium</taxon>
    </lineage>
</organism>
<evidence type="ECO:0000313" key="3">
    <source>
        <dbReference type="Proteomes" id="UP000186246"/>
    </source>
</evidence>
<dbReference type="Proteomes" id="UP000186246">
    <property type="component" value="Unassembled WGS sequence"/>
</dbReference>
<accession>A0A1N7KGD4</accession>
<sequence>MFCDVFVCEGINIGIIHSKQIYMNHTEAIKEIIEVIPEMQQEFNESYKTTSPYMVINAFTKQIKKLIKNHDQKMLKKCIQKMNKLYNRGDHKLKGAIENIFVYSIDSFTFCSEPAYKKMIFDKMSVSLQNNYLHQVYKSGI</sequence>
<dbReference type="InterPro" id="IPR056091">
    <property type="entry name" value="DUF7674"/>
</dbReference>
<evidence type="ECO:0000259" key="1">
    <source>
        <dbReference type="Pfam" id="PF24722"/>
    </source>
</evidence>
<protein>
    <recommendedName>
        <fullName evidence="1">DUF7674 domain-containing protein</fullName>
    </recommendedName>
</protein>
<gene>
    <name evidence="2" type="ORF">SAMN05421796_101536</name>
</gene>
<feature type="domain" description="DUF7674" evidence="1">
    <location>
        <begin position="29"/>
        <end position="137"/>
    </location>
</feature>
<proteinExistence type="predicted"/>
<evidence type="ECO:0000313" key="2">
    <source>
        <dbReference type="EMBL" id="SIS60666.1"/>
    </source>
</evidence>
<reference evidence="3" key="1">
    <citation type="submission" date="2017-01" db="EMBL/GenBank/DDBJ databases">
        <authorList>
            <person name="Varghese N."/>
            <person name="Submissions S."/>
        </authorList>
    </citation>
    <scope>NUCLEOTIDE SEQUENCE [LARGE SCALE GENOMIC DNA]</scope>
    <source>
        <strain evidence="3">DSM 21068</strain>
    </source>
</reference>
<dbReference type="EMBL" id="FTOJ01000001">
    <property type="protein sequence ID" value="SIS60666.1"/>
    <property type="molecule type" value="Genomic_DNA"/>
</dbReference>
<dbReference type="Pfam" id="PF24722">
    <property type="entry name" value="DUF7674"/>
    <property type="match status" value="1"/>
</dbReference>